<feature type="region of interest" description="Disordered" evidence="1">
    <location>
        <begin position="77"/>
        <end position="104"/>
    </location>
</feature>
<reference evidence="2 3" key="1">
    <citation type="submission" date="2023-10" db="EMBL/GenBank/DDBJ databases">
        <title>Draft genome sequence of Xylaria bambusicola isolate GMP-LS, the root and basal stem rot pathogen of sugarcane in Indonesia.</title>
        <authorList>
            <person name="Selvaraj P."/>
            <person name="Muralishankar V."/>
            <person name="Muruganantham S."/>
            <person name="Sp S."/>
            <person name="Haryani S."/>
            <person name="Lau K.J.X."/>
            <person name="Naqvi N.I."/>
        </authorList>
    </citation>
    <scope>NUCLEOTIDE SEQUENCE [LARGE SCALE GENOMIC DNA]</scope>
    <source>
        <strain evidence="2">GMP-LS</strain>
    </source>
</reference>
<sequence>MAMKKRLIQETQHRKIHMVPPTMEYRLNASRGWLSFFVYKDRIETLQKSAAVGRSRATLRVPQLVRIDYSKPLKVGKLQVHQQRTPPRASKRPSINPFTIIKQP</sequence>
<evidence type="ECO:0000313" key="2">
    <source>
        <dbReference type="EMBL" id="KAK5637538.1"/>
    </source>
</evidence>
<evidence type="ECO:0000313" key="3">
    <source>
        <dbReference type="Proteomes" id="UP001305414"/>
    </source>
</evidence>
<evidence type="ECO:0000256" key="1">
    <source>
        <dbReference type="SAM" id="MobiDB-lite"/>
    </source>
</evidence>
<dbReference type="EMBL" id="JAWHQM010000128">
    <property type="protein sequence ID" value="KAK5637538.1"/>
    <property type="molecule type" value="Genomic_DNA"/>
</dbReference>
<proteinExistence type="predicted"/>
<name>A0AAN7ZFD6_9PEZI</name>
<protein>
    <submittedName>
        <fullName evidence="2">Uncharacterized protein</fullName>
    </submittedName>
</protein>
<comment type="caution">
    <text evidence="2">The sequence shown here is derived from an EMBL/GenBank/DDBJ whole genome shotgun (WGS) entry which is preliminary data.</text>
</comment>
<accession>A0AAN7ZFD6</accession>
<gene>
    <name evidence="2" type="ORF">RRF57_013253</name>
</gene>
<organism evidence="2 3">
    <name type="scientific">Xylaria bambusicola</name>
    <dbReference type="NCBI Taxonomy" id="326684"/>
    <lineage>
        <taxon>Eukaryota</taxon>
        <taxon>Fungi</taxon>
        <taxon>Dikarya</taxon>
        <taxon>Ascomycota</taxon>
        <taxon>Pezizomycotina</taxon>
        <taxon>Sordariomycetes</taxon>
        <taxon>Xylariomycetidae</taxon>
        <taxon>Xylariales</taxon>
        <taxon>Xylariaceae</taxon>
        <taxon>Xylaria</taxon>
    </lineage>
</organism>
<dbReference type="Proteomes" id="UP001305414">
    <property type="component" value="Unassembled WGS sequence"/>
</dbReference>
<dbReference type="AlphaFoldDB" id="A0AAN7ZFD6"/>
<keyword evidence="3" id="KW-1185">Reference proteome</keyword>